<dbReference type="InterPro" id="IPR029039">
    <property type="entry name" value="Flavoprotein-like_sf"/>
</dbReference>
<dbReference type="Gene3D" id="3.40.50.360">
    <property type="match status" value="1"/>
</dbReference>
<dbReference type="Pfam" id="PF02525">
    <property type="entry name" value="Flavodoxin_2"/>
    <property type="match status" value="1"/>
</dbReference>
<organism evidence="4 5">
    <name type="scientific">Staphylococcus argensis</name>
    <dbReference type="NCBI Taxonomy" id="1607738"/>
    <lineage>
        <taxon>Bacteria</taxon>
        <taxon>Bacillati</taxon>
        <taxon>Bacillota</taxon>
        <taxon>Bacilli</taxon>
        <taxon>Bacillales</taxon>
        <taxon>Staphylococcaceae</taxon>
        <taxon>Staphylococcus</taxon>
    </lineage>
</organism>
<dbReference type="PANTHER" id="PTHR10204:SF34">
    <property type="entry name" value="NAD(P)H DEHYDROGENASE [QUINONE] 1 ISOFORM 1"/>
    <property type="match status" value="1"/>
</dbReference>
<accession>A0A2K4FB45</accession>
<keyword evidence="5" id="KW-1185">Reference proteome</keyword>
<comment type="similarity">
    <text evidence="1">Belongs to the NAD(P)H dehydrogenase (quinone) family.</text>
</comment>
<dbReference type="AlphaFoldDB" id="A0A2K4FB45"/>
<keyword evidence="2" id="KW-0560">Oxidoreductase</keyword>
<proteinExistence type="inferred from homology"/>
<dbReference type="EMBL" id="PPPX01000016">
    <property type="protein sequence ID" value="POA08511.1"/>
    <property type="molecule type" value="Genomic_DNA"/>
</dbReference>
<evidence type="ECO:0000259" key="3">
    <source>
        <dbReference type="Pfam" id="PF02525"/>
    </source>
</evidence>
<dbReference type="OrthoDB" id="9798454at2"/>
<evidence type="ECO:0000313" key="5">
    <source>
        <dbReference type="Proteomes" id="UP000242712"/>
    </source>
</evidence>
<dbReference type="RefSeq" id="WP_103372291.1">
    <property type="nucleotide sequence ID" value="NZ_CBCRVO010000002.1"/>
</dbReference>
<dbReference type="GeneID" id="98298788"/>
<evidence type="ECO:0000313" key="4">
    <source>
        <dbReference type="EMBL" id="POA08511.1"/>
    </source>
</evidence>
<evidence type="ECO:0000256" key="2">
    <source>
        <dbReference type="ARBA" id="ARBA00023002"/>
    </source>
</evidence>
<dbReference type="GO" id="GO:0005829">
    <property type="term" value="C:cytosol"/>
    <property type="evidence" value="ECO:0007669"/>
    <property type="project" value="TreeGrafter"/>
</dbReference>
<dbReference type="InterPro" id="IPR003680">
    <property type="entry name" value="Flavodoxin_fold"/>
</dbReference>
<dbReference type="GO" id="GO:0003955">
    <property type="term" value="F:NAD(P)H dehydrogenase (quinone) activity"/>
    <property type="evidence" value="ECO:0007669"/>
    <property type="project" value="TreeGrafter"/>
</dbReference>
<feature type="domain" description="Flavodoxin-like fold" evidence="3">
    <location>
        <begin position="3"/>
        <end position="181"/>
    </location>
</feature>
<name>A0A2K4FB45_9STAP</name>
<dbReference type="SUPFAM" id="SSF52218">
    <property type="entry name" value="Flavoproteins"/>
    <property type="match status" value="1"/>
</dbReference>
<reference evidence="4 5" key="1">
    <citation type="submission" date="2017-08" db="EMBL/GenBank/DDBJ databases">
        <title>Draft genome sequences of 64 type strains of genus Staph aureus.</title>
        <authorList>
            <person name="Cole K."/>
            <person name="Golubchik T."/>
            <person name="Russell J."/>
            <person name="Foster D."/>
            <person name="Llewelyn M."/>
            <person name="Wilson D."/>
            <person name="Crook D."/>
            <person name="Paul J."/>
        </authorList>
    </citation>
    <scope>NUCLEOTIDE SEQUENCE [LARGE SCALE GENOMIC DNA]</scope>
    <source>
        <strain evidence="4 5">DSM 29875</strain>
    </source>
</reference>
<protein>
    <submittedName>
        <fullName evidence="4">Flavodoxin family protein</fullName>
    </submittedName>
</protein>
<dbReference type="InterPro" id="IPR051545">
    <property type="entry name" value="NAD(P)H_dehydrogenase_qn"/>
</dbReference>
<evidence type="ECO:0000256" key="1">
    <source>
        <dbReference type="ARBA" id="ARBA00006252"/>
    </source>
</evidence>
<sequence>MTNVLVVYAHPYDGSFNKAILDRTVETLEKQGAEYKVKDLVSMNFNATMESEDLKAAVTKEYTPEVRREQEDVLWADTIITISPVWFGSVPGFLKGYFDKVFISGFAYNKKGEGLLKDKRVFSLFTFGSADPYIGLTQQYQAIEILWDNIFGMTGFRDIAQQYFTAVPAVSNETRHHYLDQTETFINQIFETQLGDIGRGNARLMTKLAAKGLLNGGVDED</sequence>
<gene>
    <name evidence="4" type="ORF">CD039_10585</name>
</gene>
<dbReference type="Proteomes" id="UP000242712">
    <property type="component" value="Unassembled WGS sequence"/>
</dbReference>
<dbReference type="PANTHER" id="PTHR10204">
    <property type="entry name" value="NAD P H OXIDOREDUCTASE-RELATED"/>
    <property type="match status" value="1"/>
</dbReference>
<comment type="caution">
    <text evidence="4">The sequence shown here is derived from an EMBL/GenBank/DDBJ whole genome shotgun (WGS) entry which is preliminary data.</text>
</comment>